<evidence type="ECO:0000313" key="11">
    <source>
        <dbReference type="Proteomes" id="UP001152888"/>
    </source>
</evidence>
<keyword evidence="5" id="KW-0648">Protein biosynthesis</keyword>
<evidence type="ECO:0000259" key="7">
    <source>
        <dbReference type="Pfam" id="PF08264"/>
    </source>
</evidence>
<dbReference type="OrthoDB" id="10249672at2759"/>
<evidence type="ECO:0000256" key="4">
    <source>
        <dbReference type="ARBA" id="ARBA00022840"/>
    </source>
</evidence>
<dbReference type="InterPro" id="IPR004493">
    <property type="entry name" value="Leu-tRNA-synth_Ia_arc/euk"/>
</dbReference>
<organism evidence="10 11">
    <name type="scientific">Acanthoscelides obtectus</name>
    <name type="common">Bean weevil</name>
    <name type="synonym">Bruchus obtectus</name>
    <dbReference type="NCBI Taxonomy" id="200917"/>
    <lineage>
        <taxon>Eukaryota</taxon>
        <taxon>Metazoa</taxon>
        <taxon>Ecdysozoa</taxon>
        <taxon>Arthropoda</taxon>
        <taxon>Hexapoda</taxon>
        <taxon>Insecta</taxon>
        <taxon>Pterygota</taxon>
        <taxon>Neoptera</taxon>
        <taxon>Endopterygota</taxon>
        <taxon>Coleoptera</taxon>
        <taxon>Polyphaga</taxon>
        <taxon>Cucujiformia</taxon>
        <taxon>Chrysomeloidea</taxon>
        <taxon>Chrysomelidae</taxon>
        <taxon>Bruchinae</taxon>
        <taxon>Bruchini</taxon>
        <taxon>Acanthoscelides</taxon>
    </lineage>
</organism>
<sequence length="376" mass="42765">MNMKVKETGEHYDKMLFKEALRTGFFEMQAVRDKYRELSLDGMHIELVLRFIEVQVLLLSPICPHVAEHVWQLLGKKGSILNALWPTVGAVNEVQVKASEYLMESAHSFRVHLKTYLQGVKTKNNPNPPPVEKPNVVTIWVAKTFPTWQQCVLTTMKKHFEKSASLPDNKVLSGEFGKMEELKKYMKKVMPFVQATREKLDQLGVKALALTLEFDEAEVLKNNIAYLANTLEVEEVLVKYTDDPEATEKMKECCPGSPFVLFSTKPGVKLDFVNPVPLNGLLSKSLTVSDGDTVSKITQRIAKDSKQIKKPESIQLWRFENLEVERKMPVFNEPTKYKVMIAKDAVFKVDLQKKKVFVQNGKNSVDVGSQVTYIVV</sequence>
<keyword evidence="4" id="KW-0067">ATP-binding</keyword>
<dbReference type="InterPro" id="IPR013155">
    <property type="entry name" value="M/V/L/I-tRNA-synth_anticd-bd"/>
</dbReference>
<feature type="domain" description="Leucine--tRNA ligase ubiquitin-like" evidence="8">
    <location>
        <begin position="264"/>
        <end position="375"/>
    </location>
</feature>
<dbReference type="InterPro" id="IPR009080">
    <property type="entry name" value="tRNAsynth_Ia_anticodon-bd"/>
</dbReference>
<keyword evidence="6" id="KW-0030">Aminoacyl-tRNA synthetase</keyword>
<keyword evidence="2" id="KW-0436">Ligase</keyword>
<protein>
    <recommendedName>
        <fullName evidence="12">Leucyl-tRNA synthetase</fullName>
    </recommendedName>
</protein>
<dbReference type="Pfam" id="PF24810">
    <property type="entry name" value="RBD_LARS1"/>
    <property type="match status" value="1"/>
</dbReference>
<gene>
    <name evidence="10" type="ORF">ACAOBT_LOCUS16725</name>
</gene>
<dbReference type="InterPro" id="IPR055416">
    <property type="entry name" value="RBD_LARS1"/>
</dbReference>
<dbReference type="InterPro" id="IPR054509">
    <property type="entry name" value="LARS1_ULD"/>
</dbReference>
<evidence type="ECO:0008006" key="12">
    <source>
        <dbReference type="Google" id="ProtNLM"/>
    </source>
</evidence>
<dbReference type="Pfam" id="PF22947">
    <property type="entry name" value="ULD_3"/>
    <property type="match status" value="1"/>
</dbReference>
<dbReference type="Gene3D" id="1.10.730.10">
    <property type="entry name" value="Isoleucyl-tRNA Synthetase, Domain 1"/>
    <property type="match status" value="1"/>
</dbReference>
<evidence type="ECO:0000256" key="1">
    <source>
        <dbReference type="ARBA" id="ARBA00005594"/>
    </source>
</evidence>
<evidence type="ECO:0000313" key="10">
    <source>
        <dbReference type="EMBL" id="CAH1985516.1"/>
    </source>
</evidence>
<evidence type="ECO:0000256" key="6">
    <source>
        <dbReference type="ARBA" id="ARBA00023146"/>
    </source>
</evidence>
<dbReference type="AlphaFoldDB" id="A0A9P0L329"/>
<dbReference type="GO" id="GO:0004823">
    <property type="term" value="F:leucine-tRNA ligase activity"/>
    <property type="evidence" value="ECO:0007669"/>
    <property type="project" value="InterPro"/>
</dbReference>
<dbReference type="PANTHER" id="PTHR45794">
    <property type="entry name" value="LEUCYL-TRNA SYNTHETASE"/>
    <property type="match status" value="1"/>
</dbReference>
<evidence type="ECO:0000256" key="5">
    <source>
        <dbReference type="ARBA" id="ARBA00022917"/>
    </source>
</evidence>
<feature type="domain" description="Leucine--tRNA ligase RagD-binding" evidence="9">
    <location>
        <begin position="141"/>
        <end position="213"/>
    </location>
</feature>
<comment type="similarity">
    <text evidence="1">Belongs to the class-I aminoacyl-tRNA synthetase family.</text>
</comment>
<feature type="domain" description="Methionyl/Valyl/Leucyl/Isoleucyl-tRNA synthetase anticodon-binding" evidence="7">
    <location>
        <begin position="4"/>
        <end position="105"/>
    </location>
</feature>
<dbReference type="Proteomes" id="UP001152888">
    <property type="component" value="Unassembled WGS sequence"/>
</dbReference>
<dbReference type="EMBL" id="CAKOFQ010006982">
    <property type="protein sequence ID" value="CAH1985516.1"/>
    <property type="molecule type" value="Genomic_DNA"/>
</dbReference>
<keyword evidence="3" id="KW-0547">Nucleotide-binding</keyword>
<evidence type="ECO:0000256" key="2">
    <source>
        <dbReference type="ARBA" id="ARBA00022598"/>
    </source>
</evidence>
<reference evidence="10" key="1">
    <citation type="submission" date="2022-03" db="EMBL/GenBank/DDBJ databases">
        <authorList>
            <person name="Sayadi A."/>
        </authorList>
    </citation>
    <scope>NUCLEOTIDE SEQUENCE</scope>
</reference>
<proteinExistence type="inferred from homology"/>
<dbReference type="PANTHER" id="PTHR45794:SF1">
    <property type="entry name" value="LEUCINE--TRNA LIGASE, CYTOPLASMIC"/>
    <property type="match status" value="1"/>
</dbReference>
<keyword evidence="11" id="KW-1185">Reference proteome</keyword>
<evidence type="ECO:0000259" key="8">
    <source>
        <dbReference type="Pfam" id="PF22947"/>
    </source>
</evidence>
<name>A0A9P0L329_ACAOB</name>
<dbReference type="Pfam" id="PF08264">
    <property type="entry name" value="Anticodon_1"/>
    <property type="match status" value="1"/>
</dbReference>
<evidence type="ECO:0000256" key="3">
    <source>
        <dbReference type="ARBA" id="ARBA00022741"/>
    </source>
</evidence>
<dbReference type="SUPFAM" id="SSF47323">
    <property type="entry name" value="Anticodon-binding domain of a subclass of class I aminoacyl-tRNA synthetases"/>
    <property type="match status" value="1"/>
</dbReference>
<evidence type="ECO:0000259" key="9">
    <source>
        <dbReference type="Pfam" id="PF24810"/>
    </source>
</evidence>
<dbReference type="GO" id="GO:0005524">
    <property type="term" value="F:ATP binding"/>
    <property type="evidence" value="ECO:0007669"/>
    <property type="project" value="UniProtKB-KW"/>
</dbReference>
<dbReference type="GO" id="GO:0006429">
    <property type="term" value="P:leucyl-tRNA aminoacylation"/>
    <property type="evidence" value="ECO:0007669"/>
    <property type="project" value="InterPro"/>
</dbReference>
<accession>A0A9P0L329</accession>
<comment type="caution">
    <text evidence="10">The sequence shown here is derived from an EMBL/GenBank/DDBJ whole genome shotgun (WGS) entry which is preliminary data.</text>
</comment>